<accession>A0ABM8VGK7</accession>
<gene>
    <name evidence="5" type="ORF">PAECIP111802_02492</name>
</gene>
<dbReference type="EMBL" id="CAJVCE010000006">
    <property type="protein sequence ID" value="CAG7638944.1"/>
    <property type="molecule type" value="Genomic_DNA"/>
</dbReference>
<dbReference type="PANTHER" id="PTHR43046:SF12">
    <property type="entry name" value="GDP-MANNOSE MANNOSYL HYDROLASE"/>
    <property type="match status" value="1"/>
</dbReference>
<evidence type="ECO:0000313" key="6">
    <source>
        <dbReference type="Proteomes" id="UP000730618"/>
    </source>
</evidence>
<proteinExistence type="predicted"/>
<feature type="domain" description="Nudix hydrolase" evidence="4">
    <location>
        <begin position="5"/>
        <end position="133"/>
    </location>
</feature>
<dbReference type="InterPro" id="IPR000086">
    <property type="entry name" value="NUDIX_hydrolase_dom"/>
</dbReference>
<evidence type="ECO:0000313" key="5">
    <source>
        <dbReference type="EMBL" id="CAG7638944.1"/>
    </source>
</evidence>
<keyword evidence="3" id="KW-0460">Magnesium</keyword>
<organism evidence="5 6">
    <name type="scientific">Paenibacillus allorhizosphaerae</name>
    <dbReference type="NCBI Taxonomy" id="2849866"/>
    <lineage>
        <taxon>Bacteria</taxon>
        <taxon>Bacillati</taxon>
        <taxon>Bacillota</taxon>
        <taxon>Bacilli</taxon>
        <taxon>Bacillales</taxon>
        <taxon>Paenibacillaceae</taxon>
        <taxon>Paenibacillus</taxon>
    </lineage>
</organism>
<keyword evidence="6" id="KW-1185">Reference proteome</keyword>
<protein>
    <recommendedName>
        <fullName evidence="4">Nudix hydrolase domain-containing protein</fullName>
    </recommendedName>
</protein>
<dbReference type="RefSeq" id="WP_218099030.1">
    <property type="nucleotide sequence ID" value="NZ_CAJVCE010000006.1"/>
</dbReference>
<keyword evidence="2" id="KW-0378">Hydrolase</keyword>
<reference evidence="5 6" key="1">
    <citation type="submission" date="2021-06" db="EMBL/GenBank/DDBJ databases">
        <authorList>
            <person name="Criscuolo A."/>
        </authorList>
    </citation>
    <scope>NUCLEOTIDE SEQUENCE [LARGE SCALE GENOMIC DNA]</scope>
    <source>
        <strain evidence="6">CIP 111802</strain>
    </source>
</reference>
<dbReference type="Proteomes" id="UP000730618">
    <property type="component" value="Unassembled WGS sequence"/>
</dbReference>
<evidence type="ECO:0000256" key="3">
    <source>
        <dbReference type="ARBA" id="ARBA00022842"/>
    </source>
</evidence>
<dbReference type="InterPro" id="IPR020084">
    <property type="entry name" value="NUDIX_hydrolase_CS"/>
</dbReference>
<dbReference type="PROSITE" id="PS51462">
    <property type="entry name" value="NUDIX"/>
    <property type="match status" value="1"/>
</dbReference>
<dbReference type="PANTHER" id="PTHR43046">
    <property type="entry name" value="GDP-MANNOSE MANNOSYL HYDROLASE"/>
    <property type="match status" value="1"/>
</dbReference>
<comment type="cofactor">
    <cofactor evidence="1">
        <name>Mg(2+)</name>
        <dbReference type="ChEBI" id="CHEBI:18420"/>
    </cofactor>
</comment>
<dbReference type="PROSITE" id="PS00893">
    <property type="entry name" value="NUDIX_BOX"/>
    <property type="match status" value="1"/>
</dbReference>
<evidence type="ECO:0000256" key="2">
    <source>
        <dbReference type="ARBA" id="ARBA00022801"/>
    </source>
</evidence>
<comment type="caution">
    <text evidence="5">The sequence shown here is derived from an EMBL/GenBank/DDBJ whole genome shotgun (WGS) entry which is preliminary data.</text>
</comment>
<sequence length="152" mass="16891">MTQTGMILVVSVSIIRADKVLIIKENKPSVRNKWNFPGGRIEPGEDILDAARREVKEETGYDVKLTGTTGIYNFISSETDQVILFHFIGEIAGGSLQLQDTEISDCKWVTASDLLIPNLYAIRGEAVMKQIVENLIVGTNHSLSMYNHKLVV</sequence>
<name>A0ABM8VGK7_9BACL</name>
<evidence type="ECO:0000256" key="1">
    <source>
        <dbReference type="ARBA" id="ARBA00001946"/>
    </source>
</evidence>
<evidence type="ECO:0000259" key="4">
    <source>
        <dbReference type="PROSITE" id="PS51462"/>
    </source>
</evidence>
<dbReference type="Pfam" id="PF00293">
    <property type="entry name" value="NUDIX"/>
    <property type="match status" value="1"/>
</dbReference>
<dbReference type="CDD" id="cd02883">
    <property type="entry name" value="NUDIX_Hydrolase"/>
    <property type="match status" value="1"/>
</dbReference>